<keyword evidence="1" id="KW-0175">Coiled coil</keyword>
<keyword evidence="5" id="KW-1185">Reference proteome</keyword>
<sequence length="183" mass="20811">MEDKRSKGKSSRADKHIPFDKREIMKIVGMIESGVPRREILSQYGMHHSTLTYWMNRHGSPAYRGERPRCYSPSERRSILRAVESGMGVRQACVAFGVRSRSTVDRWLRLEKSASPGNNAELSPQTPVMQPKEEYGTDERKALEQQLAGAQLKIRALETMIDIAQEQLKIDIRKKSGAKQSPK</sequence>
<evidence type="ECO:0000256" key="1">
    <source>
        <dbReference type="SAM" id="Coils"/>
    </source>
</evidence>
<organism evidence="4 5">
    <name type="scientific">Parapedobacter pyrenivorans</name>
    <dbReference type="NCBI Taxonomy" id="1305674"/>
    <lineage>
        <taxon>Bacteria</taxon>
        <taxon>Pseudomonadati</taxon>
        <taxon>Bacteroidota</taxon>
        <taxon>Sphingobacteriia</taxon>
        <taxon>Sphingobacteriales</taxon>
        <taxon>Sphingobacteriaceae</taxon>
        <taxon>Parapedobacter</taxon>
    </lineage>
</organism>
<feature type="region of interest" description="Disordered" evidence="2">
    <location>
        <begin position="115"/>
        <end position="138"/>
    </location>
</feature>
<reference evidence="4" key="1">
    <citation type="journal article" date="2014" name="Int. J. Syst. Evol. Microbiol.">
        <title>Complete genome sequence of Corynebacterium casei LMG S-19264T (=DSM 44701T), isolated from a smear-ripened cheese.</title>
        <authorList>
            <consortium name="US DOE Joint Genome Institute (JGI-PGF)"/>
            <person name="Walter F."/>
            <person name="Albersmeier A."/>
            <person name="Kalinowski J."/>
            <person name="Ruckert C."/>
        </authorList>
    </citation>
    <scope>NUCLEOTIDE SEQUENCE</scope>
    <source>
        <strain evidence="4">CGMCC 1.12195</strain>
    </source>
</reference>
<name>A0A917MEM9_9SPHI</name>
<feature type="compositionally biased region" description="Polar residues" evidence="2">
    <location>
        <begin position="115"/>
        <end position="128"/>
    </location>
</feature>
<dbReference type="Gene3D" id="1.10.10.60">
    <property type="entry name" value="Homeodomain-like"/>
    <property type="match status" value="1"/>
</dbReference>
<dbReference type="SUPFAM" id="SSF46689">
    <property type="entry name" value="Homeodomain-like"/>
    <property type="match status" value="1"/>
</dbReference>
<protein>
    <recommendedName>
        <fullName evidence="3">Insertion element IS150 protein InsJ-like helix-turn-helix domain-containing protein</fullName>
    </recommendedName>
</protein>
<dbReference type="Proteomes" id="UP000660862">
    <property type="component" value="Unassembled WGS sequence"/>
</dbReference>
<dbReference type="InterPro" id="IPR009057">
    <property type="entry name" value="Homeodomain-like_sf"/>
</dbReference>
<accession>A0A917MEM9</accession>
<reference evidence="4" key="2">
    <citation type="submission" date="2020-09" db="EMBL/GenBank/DDBJ databases">
        <authorList>
            <person name="Sun Q."/>
            <person name="Zhou Y."/>
        </authorList>
    </citation>
    <scope>NUCLEOTIDE SEQUENCE</scope>
    <source>
        <strain evidence="4">CGMCC 1.12195</strain>
    </source>
</reference>
<evidence type="ECO:0000313" key="4">
    <source>
        <dbReference type="EMBL" id="GGG99524.1"/>
    </source>
</evidence>
<dbReference type="InterPro" id="IPR055247">
    <property type="entry name" value="InsJ-like_HTH"/>
</dbReference>
<gene>
    <name evidence="4" type="ORF">GCM10007415_39140</name>
</gene>
<evidence type="ECO:0000256" key="2">
    <source>
        <dbReference type="SAM" id="MobiDB-lite"/>
    </source>
</evidence>
<dbReference type="EMBL" id="BMER01000005">
    <property type="protein sequence ID" value="GGG99524.1"/>
    <property type="molecule type" value="Genomic_DNA"/>
</dbReference>
<dbReference type="Pfam" id="PF13518">
    <property type="entry name" value="HTH_28"/>
    <property type="match status" value="1"/>
</dbReference>
<feature type="coiled-coil region" evidence="1">
    <location>
        <begin position="140"/>
        <end position="167"/>
    </location>
</feature>
<dbReference type="RefSeq" id="WP_188507793.1">
    <property type="nucleotide sequence ID" value="NZ_BMER01000005.1"/>
</dbReference>
<evidence type="ECO:0000259" key="3">
    <source>
        <dbReference type="Pfam" id="PF13518"/>
    </source>
</evidence>
<comment type="caution">
    <text evidence="4">The sequence shown here is derived from an EMBL/GenBank/DDBJ whole genome shotgun (WGS) entry which is preliminary data.</text>
</comment>
<feature type="domain" description="Insertion element IS150 protein InsJ-like helix-turn-helix" evidence="3">
    <location>
        <begin position="75"/>
        <end position="112"/>
    </location>
</feature>
<proteinExistence type="predicted"/>
<evidence type="ECO:0000313" key="5">
    <source>
        <dbReference type="Proteomes" id="UP000660862"/>
    </source>
</evidence>
<dbReference type="AlphaFoldDB" id="A0A917MEM9"/>